<evidence type="ECO:0000256" key="1">
    <source>
        <dbReference type="SAM" id="MobiDB-lite"/>
    </source>
</evidence>
<dbReference type="EMBL" id="CP026244">
    <property type="protein sequence ID" value="AWO97350.1"/>
    <property type="molecule type" value="Genomic_DNA"/>
</dbReference>
<reference evidence="2 3" key="1">
    <citation type="submission" date="2017-12" db="EMBL/GenBank/DDBJ databases">
        <title>Integrating genomic resources of turbot (Scophthalmus maximus) in depth evaluation of genetic and physical mapping variation across individuals.</title>
        <authorList>
            <person name="Martinez P."/>
        </authorList>
    </citation>
    <scope>NUCLEOTIDE SEQUENCE [LARGE SCALE GENOMIC DNA]</scope>
</reference>
<accession>A0A2U9B0B6</accession>
<evidence type="ECO:0000313" key="2">
    <source>
        <dbReference type="EMBL" id="AWO97350.1"/>
    </source>
</evidence>
<feature type="region of interest" description="Disordered" evidence="1">
    <location>
        <begin position="292"/>
        <end position="349"/>
    </location>
</feature>
<organism evidence="2 3">
    <name type="scientific">Scophthalmus maximus</name>
    <name type="common">Turbot</name>
    <name type="synonym">Psetta maxima</name>
    <dbReference type="NCBI Taxonomy" id="52904"/>
    <lineage>
        <taxon>Eukaryota</taxon>
        <taxon>Metazoa</taxon>
        <taxon>Chordata</taxon>
        <taxon>Craniata</taxon>
        <taxon>Vertebrata</taxon>
        <taxon>Euteleostomi</taxon>
        <taxon>Actinopterygii</taxon>
        <taxon>Neopterygii</taxon>
        <taxon>Teleostei</taxon>
        <taxon>Neoteleostei</taxon>
        <taxon>Acanthomorphata</taxon>
        <taxon>Carangaria</taxon>
        <taxon>Pleuronectiformes</taxon>
        <taxon>Pleuronectoidei</taxon>
        <taxon>Scophthalmidae</taxon>
        <taxon>Scophthalmus</taxon>
    </lineage>
</organism>
<proteinExistence type="predicted"/>
<name>A0A2U9B0B6_SCOMX</name>
<dbReference type="AlphaFoldDB" id="A0A2U9B0B6"/>
<gene>
    <name evidence="2" type="ORF">SMAX5B_007082</name>
</gene>
<evidence type="ECO:0000313" key="3">
    <source>
        <dbReference type="Proteomes" id="UP000246464"/>
    </source>
</evidence>
<protein>
    <submittedName>
        <fullName evidence="2">Uncharacterized protein</fullName>
    </submittedName>
</protein>
<keyword evidence="3" id="KW-1185">Reference proteome</keyword>
<dbReference type="Proteomes" id="UP000246464">
    <property type="component" value="Chromosome 2"/>
</dbReference>
<sequence>MTYYPKNSSTNGSVTVVLRYKLNFGRKGSDSWDCINGNCGTQRALTLSTLKNVNGEGWYQTEGIMTRDVPSRAPFQLELAGGNWIRNIRNAVILWKAVTLVELRSRSDTGKANTSPQTTILPAVRVPSNCQRDFDLLAFDPDGDEVKCRYGSLSHAECDNCTPPSVTNLSQSCTLSFSSNVSSDQGPYAVQLVMEDFPRQTIILSQTNGELTIVTTNDAISKIPIQFVLRVDSGVASCTEGLYLPRFLPPTPGNRARLYAPVNQSLEISISAEANISTVSELLFSGPHNVNQTTAAAAGRPNNNHHNTDDTNYPSIHNNRSNNDNNHHYADGTNYPSIHNNRSNNDNNHHYADGTNYPSIHNNHCVNIANQHYTNNSYNRHSAHNYPTNHNNHHFTNSSNDNHSSIRLVNCNNPHCFNRLSTPHHFT</sequence>